<proteinExistence type="predicted"/>
<organism evidence="2 3">
    <name type="scientific">Populus alba x Populus x berolinensis</name>
    <dbReference type="NCBI Taxonomy" id="444605"/>
    <lineage>
        <taxon>Eukaryota</taxon>
        <taxon>Viridiplantae</taxon>
        <taxon>Streptophyta</taxon>
        <taxon>Embryophyta</taxon>
        <taxon>Tracheophyta</taxon>
        <taxon>Spermatophyta</taxon>
        <taxon>Magnoliopsida</taxon>
        <taxon>eudicotyledons</taxon>
        <taxon>Gunneridae</taxon>
        <taxon>Pentapetalae</taxon>
        <taxon>rosids</taxon>
        <taxon>fabids</taxon>
        <taxon>Malpighiales</taxon>
        <taxon>Salicaceae</taxon>
        <taxon>Saliceae</taxon>
        <taxon>Populus</taxon>
    </lineage>
</organism>
<dbReference type="Proteomes" id="UP001164929">
    <property type="component" value="Chromosome 6"/>
</dbReference>
<keyword evidence="3" id="KW-1185">Reference proteome</keyword>
<sequence>MALKESLLQFQILLLSFVLLMECDLQQGNTEEYIDGQFTGNLGEILISFDIRLSEAYVTIHVYLPQLYLTPIEKATLLLNEPLALYATTHRYGGINSELRWIPLYWSIIKYEVEDGHKMQILY</sequence>
<feature type="chain" id="PRO_5042122936" evidence="1">
    <location>
        <begin position="29"/>
        <end position="123"/>
    </location>
</feature>
<gene>
    <name evidence="2" type="ORF">NC653_016887</name>
</gene>
<name>A0AAD6QPB5_9ROSI</name>
<dbReference type="EMBL" id="JAQIZT010000006">
    <property type="protein sequence ID" value="KAJ6993898.1"/>
    <property type="molecule type" value="Genomic_DNA"/>
</dbReference>
<feature type="signal peptide" evidence="1">
    <location>
        <begin position="1"/>
        <end position="28"/>
    </location>
</feature>
<keyword evidence="1" id="KW-0732">Signal</keyword>
<accession>A0AAD6QPB5</accession>
<comment type="caution">
    <text evidence="2">The sequence shown here is derived from an EMBL/GenBank/DDBJ whole genome shotgun (WGS) entry which is preliminary data.</text>
</comment>
<reference evidence="2" key="1">
    <citation type="journal article" date="2023" name="Mol. Ecol. Resour.">
        <title>Chromosome-level genome assembly of a triploid poplar Populus alba 'Berolinensis'.</title>
        <authorList>
            <person name="Chen S."/>
            <person name="Yu Y."/>
            <person name="Wang X."/>
            <person name="Wang S."/>
            <person name="Zhang T."/>
            <person name="Zhou Y."/>
            <person name="He R."/>
            <person name="Meng N."/>
            <person name="Wang Y."/>
            <person name="Liu W."/>
            <person name="Liu Z."/>
            <person name="Liu J."/>
            <person name="Guo Q."/>
            <person name="Huang H."/>
            <person name="Sederoff R.R."/>
            <person name="Wang G."/>
            <person name="Qu G."/>
            <person name="Chen S."/>
        </authorList>
    </citation>
    <scope>NUCLEOTIDE SEQUENCE</scope>
    <source>
        <strain evidence="2">SC-2020</strain>
    </source>
</reference>
<evidence type="ECO:0000256" key="1">
    <source>
        <dbReference type="SAM" id="SignalP"/>
    </source>
</evidence>
<protein>
    <submittedName>
        <fullName evidence="2">Uncharacterized protein</fullName>
    </submittedName>
</protein>
<evidence type="ECO:0000313" key="2">
    <source>
        <dbReference type="EMBL" id="KAJ6993898.1"/>
    </source>
</evidence>
<evidence type="ECO:0000313" key="3">
    <source>
        <dbReference type="Proteomes" id="UP001164929"/>
    </source>
</evidence>
<dbReference type="AlphaFoldDB" id="A0AAD6QPB5"/>